<dbReference type="EMBL" id="LDEV01000539">
    <property type="protein sequence ID" value="KLJ13065.1"/>
    <property type="molecule type" value="Genomic_DNA"/>
</dbReference>
<gene>
    <name evidence="1" type="ORF">EMPG_11975</name>
</gene>
<feature type="non-terminal residue" evidence="1">
    <location>
        <position position="59"/>
    </location>
</feature>
<dbReference type="Proteomes" id="UP000053573">
    <property type="component" value="Unassembled WGS sequence"/>
</dbReference>
<keyword evidence="2" id="KW-1185">Reference proteome</keyword>
<evidence type="ECO:0000313" key="1">
    <source>
        <dbReference type="EMBL" id="KLJ13065.1"/>
    </source>
</evidence>
<dbReference type="AlphaFoldDB" id="A0A0H1BNY3"/>
<sequence length="59" mass="6875">NEMAIFSDTRLVDSILAQRNWWLKGELFLFPASTQVAIAPTTWRRPDAFETLDLMEHSH</sequence>
<organism evidence="1 2">
    <name type="scientific">Blastomyces silverae</name>
    <dbReference type="NCBI Taxonomy" id="2060906"/>
    <lineage>
        <taxon>Eukaryota</taxon>
        <taxon>Fungi</taxon>
        <taxon>Dikarya</taxon>
        <taxon>Ascomycota</taxon>
        <taxon>Pezizomycotina</taxon>
        <taxon>Eurotiomycetes</taxon>
        <taxon>Eurotiomycetidae</taxon>
        <taxon>Onygenales</taxon>
        <taxon>Ajellomycetaceae</taxon>
        <taxon>Blastomyces</taxon>
    </lineage>
</organism>
<accession>A0A0H1BNY3</accession>
<comment type="caution">
    <text evidence="1">The sequence shown here is derived from an EMBL/GenBank/DDBJ whole genome shotgun (WGS) entry which is preliminary data.</text>
</comment>
<proteinExistence type="predicted"/>
<feature type="non-terminal residue" evidence="1">
    <location>
        <position position="1"/>
    </location>
</feature>
<evidence type="ECO:0000313" key="2">
    <source>
        <dbReference type="Proteomes" id="UP000053573"/>
    </source>
</evidence>
<protein>
    <submittedName>
        <fullName evidence="1">Uncharacterized protein</fullName>
    </submittedName>
</protein>
<reference evidence="2" key="1">
    <citation type="journal article" date="2015" name="PLoS Genet.">
        <title>The dynamic genome and transcriptome of the human fungal pathogen Blastomyces and close relative Emmonsia.</title>
        <authorList>
            <person name="Munoz J.F."/>
            <person name="Gauthier G.M."/>
            <person name="Desjardins C.A."/>
            <person name="Gallo J.E."/>
            <person name="Holder J."/>
            <person name="Sullivan T.D."/>
            <person name="Marty A.J."/>
            <person name="Carmen J.C."/>
            <person name="Chen Z."/>
            <person name="Ding L."/>
            <person name="Gujja S."/>
            <person name="Magrini V."/>
            <person name="Misas E."/>
            <person name="Mitreva M."/>
            <person name="Priest M."/>
            <person name="Saif S."/>
            <person name="Whiston E.A."/>
            <person name="Young S."/>
            <person name="Zeng Q."/>
            <person name="Goldman W.E."/>
            <person name="Mardis E.R."/>
            <person name="Taylor J.W."/>
            <person name="McEwen J.G."/>
            <person name="Clay O.K."/>
            <person name="Klein B.S."/>
            <person name="Cuomo C.A."/>
        </authorList>
    </citation>
    <scope>NUCLEOTIDE SEQUENCE [LARGE SCALE GENOMIC DNA]</scope>
    <source>
        <strain evidence="2">UAMH 139</strain>
    </source>
</reference>
<name>A0A0H1BNY3_9EURO</name>